<sequence>MKISFDLDDTIISTTKFSLEKESLWSKIVRAERIRLGTIRLFKELRAQNNKIYVYTTSYRSKVKIKLMFLSYGIPVDFVVNQQLHDKRVRKRGKNISKFPPEFDIDIHIDDSIGVEMEGMKFGFKTIIVSMDDENWVNTILKKIEKISIN</sequence>
<comment type="caution">
    <text evidence="1">The sequence shown here is derived from an EMBL/GenBank/DDBJ whole genome shotgun (WGS) entry which is preliminary data.</text>
</comment>
<reference evidence="1" key="1">
    <citation type="submission" date="2022-10" db="EMBL/GenBank/DDBJ databases">
        <title>Chryseobacterium sp. nov., a novel bacterial species.</title>
        <authorList>
            <person name="Cao Y."/>
        </authorList>
    </citation>
    <scope>NUCLEOTIDE SEQUENCE</scope>
    <source>
        <strain evidence="1">KC 927</strain>
    </source>
</reference>
<evidence type="ECO:0008006" key="3">
    <source>
        <dbReference type="Google" id="ProtNLM"/>
    </source>
</evidence>
<name>A0ABT3Y0F5_9FLAO</name>
<dbReference type="EMBL" id="JAOVZV010000003">
    <property type="protein sequence ID" value="MCX8531620.1"/>
    <property type="molecule type" value="Genomic_DNA"/>
</dbReference>
<dbReference type="Gene3D" id="3.40.50.1000">
    <property type="entry name" value="HAD superfamily/HAD-like"/>
    <property type="match status" value="1"/>
</dbReference>
<dbReference type="RefSeq" id="WP_267280260.1">
    <property type="nucleotide sequence ID" value="NZ_JAOVZV010000003.1"/>
</dbReference>
<protein>
    <recommendedName>
        <fullName evidence="3">HAD family hydrolase</fullName>
    </recommendedName>
</protein>
<dbReference type="SUPFAM" id="SSF56784">
    <property type="entry name" value="HAD-like"/>
    <property type="match status" value="1"/>
</dbReference>
<keyword evidence="2" id="KW-1185">Reference proteome</keyword>
<dbReference type="Proteomes" id="UP001070176">
    <property type="component" value="Unassembled WGS sequence"/>
</dbReference>
<organism evidence="1 2">
    <name type="scientific">Chryseobacterium luquanense</name>
    <dbReference type="NCBI Taxonomy" id="2983766"/>
    <lineage>
        <taxon>Bacteria</taxon>
        <taxon>Pseudomonadati</taxon>
        <taxon>Bacteroidota</taxon>
        <taxon>Flavobacteriia</taxon>
        <taxon>Flavobacteriales</taxon>
        <taxon>Weeksellaceae</taxon>
        <taxon>Chryseobacterium group</taxon>
        <taxon>Chryseobacterium</taxon>
    </lineage>
</organism>
<proteinExistence type="predicted"/>
<dbReference type="InterPro" id="IPR023214">
    <property type="entry name" value="HAD_sf"/>
</dbReference>
<dbReference type="InterPro" id="IPR036412">
    <property type="entry name" value="HAD-like_sf"/>
</dbReference>
<evidence type="ECO:0000313" key="2">
    <source>
        <dbReference type="Proteomes" id="UP001070176"/>
    </source>
</evidence>
<accession>A0ABT3Y0F5</accession>
<gene>
    <name evidence="1" type="ORF">OEA66_04520</name>
</gene>
<evidence type="ECO:0000313" key="1">
    <source>
        <dbReference type="EMBL" id="MCX8531620.1"/>
    </source>
</evidence>